<evidence type="ECO:0008006" key="5">
    <source>
        <dbReference type="Google" id="ProtNLM"/>
    </source>
</evidence>
<dbReference type="Gene3D" id="3.30.2010.20">
    <property type="match status" value="1"/>
</dbReference>
<dbReference type="InterPro" id="IPR010428">
    <property type="entry name" value="Zincin_1"/>
</dbReference>
<gene>
    <name evidence="3" type="ordered locus">Hoch_3865</name>
</gene>
<dbReference type="SMART" id="SM00028">
    <property type="entry name" value="TPR"/>
    <property type="match status" value="3"/>
</dbReference>
<dbReference type="SUPFAM" id="SSF55486">
    <property type="entry name" value="Metalloproteases ('zincins'), catalytic domain"/>
    <property type="match status" value="1"/>
</dbReference>
<name>D0LZA2_HALO1</name>
<dbReference type="KEGG" id="hoh:Hoch_3865"/>
<dbReference type="InterPro" id="IPR019734">
    <property type="entry name" value="TPR_rpt"/>
</dbReference>
<dbReference type="Gene3D" id="1.25.40.10">
    <property type="entry name" value="Tetratricopeptide repeat domain"/>
    <property type="match status" value="2"/>
</dbReference>
<dbReference type="CDD" id="cd12952">
    <property type="entry name" value="MMP_ACEL2062"/>
    <property type="match status" value="1"/>
</dbReference>
<evidence type="ECO:0000313" key="3">
    <source>
        <dbReference type="EMBL" id="ACY16364.1"/>
    </source>
</evidence>
<dbReference type="EMBL" id="CP001804">
    <property type="protein sequence ID" value="ACY16364.1"/>
    <property type="molecule type" value="Genomic_DNA"/>
</dbReference>
<dbReference type="PROSITE" id="PS50005">
    <property type="entry name" value="TPR"/>
    <property type="match status" value="1"/>
</dbReference>
<keyword evidence="1" id="KW-0802">TPR repeat</keyword>
<dbReference type="eggNOG" id="COG3824">
    <property type="taxonomic scope" value="Bacteria"/>
</dbReference>
<dbReference type="InterPro" id="IPR038555">
    <property type="entry name" value="Zincin_1_sf"/>
</dbReference>
<dbReference type="RefSeq" id="WP_012828963.1">
    <property type="nucleotide sequence ID" value="NC_013440.1"/>
</dbReference>
<dbReference type="OrthoDB" id="9806895at2"/>
<evidence type="ECO:0000313" key="4">
    <source>
        <dbReference type="Proteomes" id="UP000001880"/>
    </source>
</evidence>
<dbReference type="Proteomes" id="UP000001880">
    <property type="component" value="Chromosome"/>
</dbReference>
<feature type="region of interest" description="Disordered" evidence="2">
    <location>
        <begin position="138"/>
        <end position="167"/>
    </location>
</feature>
<dbReference type="STRING" id="502025.Hoch_3865"/>
<dbReference type="InterPro" id="IPR011990">
    <property type="entry name" value="TPR-like_helical_dom_sf"/>
</dbReference>
<sequence>MDKQLTDDIARGWTHLEDEDLDGARSAYQGARERMASVSWPPPGEDGDSDAVLADLSALGGALAERAGDGEAALQAFREAHERAPQESRYFLWAADVTLGLLDDPAGAAALCDRALDVAVEDDDLVHAVVLKAEALIGMGHEEAPDDDDDDDDDDDGGDDDDDSSSDLDAEARRLLSELASCAIDEPQVWCRAGDIYLALGDLDEAESAYKAAIAVDGDFADAFHGLGTVYAEREDFGRMVEAWLEVRRSDLASPPPLIHMDADGFQRVAEAAFAELPEEARRHLANVPILIDDAPSEELVREGIDPRLLGLFSGVPLPEKSTAAGQIPSLDGIYLFQRNLERTCHSMEHLEDEIRTTLLHETAHFFGLEDDDLELIGLG</sequence>
<dbReference type="Pfam" id="PF06262">
    <property type="entry name" value="Zincin_1"/>
    <property type="match status" value="1"/>
</dbReference>
<dbReference type="SUPFAM" id="SSF48452">
    <property type="entry name" value="TPR-like"/>
    <property type="match status" value="1"/>
</dbReference>
<evidence type="ECO:0000256" key="1">
    <source>
        <dbReference type="PROSITE-ProRule" id="PRU00339"/>
    </source>
</evidence>
<protein>
    <recommendedName>
        <fullName evidence="5">Tetratricopeptide repeat protein</fullName>
    </recommendedName>
</protein>
<feature type="repeat" description="TPR" evidence="1">
    <location>
        <begin position="187"/>
        <end position="220"/>
    </location>
</feature>
<keyword evidence="4" id="KW-1185">Reference proteome</keyword>
<dbReference type="Pfam" id="PF13414">
    <property type="entry name" value="TPR_11"/>
    <property type="match status" value="1"/>
</dbReference>
<reference evidence="3 4" key="1">
    <citation type="journal article" date="2010" name="Stand. Genomic Sci.">
        <title>Complete genome sequence of Haliangium ochraceum type strain (SMP-2).</title>
        <authorList>
            <consortium name="US DOE Joint Genome Institute (JGI-PGF)"/>
            <person name="Ivanova N."/>
            <person name="Daum C."/>
            <person name="Lang E."/>
            <person name="Abt B."/>
            <person name="Kopitz M."/>
            <person name="Saunders E."/>
            <person name="Lapidus A."/>
            <person name="Lucas S."/>
            <person name="Glavina Del Rio T."/>
            <person name="Nolan M."/>
            <person name="Tice H."/>
            <person name="Copeland A."/>
            <person name="Cheng J.F."/>
            <person name="Chen F."/>
            <person name="Bruce D."/>
            <person name="Goodwin L."/>
            <person name="Pitluck S."/>
            <person name="Mavromatis K."/>
            <person name="Pati A."/>
            <person name="Mikhailova N."/>
            <person name="Chen A."/>
            <person name="Palaniappan K."/>
            <person name="Land M."/>
            <person name="Hauser L."/>
            <person name="Chang Y.J."/>
            <person name="Jeffries C.D."/>
            <person name="Detter J.C."/>
            <person name="Brettin T."/>
            <person name="Rohde M."/>
            <person name="Goker M."/>
            <person name="Bristow J."/>
            <person name="Markowitz V."/>
            <person name="Eisen J.A."/>
            <person name="Hugenholtz P."/>
            <person name="Kyrpides N.C."/>
            <person name="Klenk H.P."/>
        </authorList>
    </citation>
    <scope>NUCLEOTIDE SEQUENCE [LARGE SCALE GENOMIC DNA]</scope>
    <source>
        <strain evidence="4">DSM 14365 / CIP 107738 / JCM 11303 / AJ 13395 / SMP-2</strain>
    </source>
</reference>
<organism evidence="3 4">
    <name type="scientific">Haliangium ochraceum (strain DSM 14365 / JCM 11303 / SMP-2)</name>
    <dbReference type="NCBI Taxonomy" id="502025"/>
    <lineage>
        <taxon>Bacteria</taxon>
        <taxon>Pseudomonadati</taxon>
        <taxon>Myxococcota</taxon>
        <taxon>Polyangia</taxon>
        <taxon>Haliangiales</taxon>
        <taxon>Kofleriaceae</taxon>
        <taxon>Haliangium</taxon>
    </lineage>
</organism>
<evidence type="ECO:0000256" key="2">
    <source>
        <dbReference type="SAM" id="MobiDB-lite"/>
    </source>
</evidence>
<dbReference type="HOGENOM" id="CLU_727180_0_0_7"/>
<feature type="compositionally biased region" description="Acidic residues" evidence="2">
    <location>
        <begin position="144"/>
        <end position="167"/>
    </location>
</feature>
<dbReference type="eggNOG" id="COG0457">
    <property type="taxonomic scope" value="Bacteria"/>
</dbReference>
<accession>D0LZA2</accession>
<proteinExistence type="predicted"/>
<dbReference type="AlphaFoldDB" id="D0LZA2"/>